<gene>
    <name evidence="1" type="ORF">BJ508DRAFT_380743</name>
</gene>
<dbReference type="STRING" id="1160509.A0A3N4HJT7"/>
<protein>
    <submittedName>
        <fullName evidence="1">Uncharacterized protein</fullName>
    </submittedName>
</protein>
<evidence type="ECO:0000313" key="2">
    <source>
        <dbReference type="Proteomes" id="UP000275078"/>
    </source>
</evidence>
<dbReference type="Proteomes" id="UP000275078">
    <property type="component" value="Unassembled WGS sequence"/>
</dbReference>
<evidence type="ECO:0000313" key="1">
    <source>
        <dbReference type="EMBL" id="RPA74145.1"/>
    </source>
</evidence>
<keyword evidence="2" id="KW-1185">Reference proteome</keyword>
<dbReference type="AlphaFoldDB" id="A0A3N4HJT7"/>
<sequence>MAPRLQTPPPKSLKYTISKSYGALPTSDPTFKFNLYLEDQSVPNFHVPEVPPELLAKTQAAALLYTKEETLADPHFVSTYHPALRGRCARLKRYLNGNIHHNHPDEAKTGRDPIWLLYSADPIGHVAAGGLAIQVQPKMEYVGSHPHGIVFTSDPYRHPLDPCGFLTDADINRFMEMFPKACGFRLLRCGVLVMVFPRKKDMEVREEYWKYPYEIGGLLVAFDSMDQCRYEISDTEPEMTIQLEDGTKGSVLPTHTLVKLNQTWKESVVGAVDGAVNSFRRVIGSSSYSPPSRYPSLGAPLSNSTDKTLRTITHLFDPPSPHLTFPTDFLHNLTLISPPLTTPVTPSPTNLNLTGFADLSEYNTTTYAADLSPPSQTDIVLQGTEYFVNQTTRQVGVALLWRTTGSHEEAGHTKVCVGTPEGEDLQVVCFKSAKVHLRMAREDGVEGERATSYRMGFLLPEVVRSGRVVG</sequence>
<name>A0A3N4HJT7_ASCIM</name>
<accession>A0A3N4HJT7</accession>
<reference evidence="1 2" key="1">
    <citation type="journal article" date="2018" name="Nat. Ecol. Evol.">
        <title>Pezizomycetes genomes reveal the molecular basis of ectomycorrhizal truffle lifestyle.</title>
        <authorList>
            <person name="Murat C."/>
            <person name="Payen T."/>
            <person name="Noel B."/>
            <person name="Kuo A."/>
            <person name="Morin E."/>
            <person name="Chen J."/>
            <person name="Kohler A."/>
            <person name="Krizsan K."/>
            <person name="Balestrini R."/>
            <person name="Da Silva C."/>
            <person name="Montanini B."/>
            <person name="Hainaut M."/>
            <person name="Levati E."/>
            <person name="Barry K.W."/>
            <person name="Belfiori B."/>
            <person name="Cichocki N."/>
            <person name="Clum A."/>
            <person name="Dockter R.B."/>
            <person name="Fauchery L."/>
            <person name="Guy J."/>
            <person name="Iotti M."/>
            <person name="Le Tacon F."/>
            <person name="Lindquist E.A."/>
            <person name="Lipzen A."/>
            <person name="Malagnac F."/>
            <person name="Mello A."/>
            <person name="Molinier V."/>
            <person name="Miyauchi S."/>
            <person name="Poulain J."/>
            <person name="Riccioni C."/>
            <person name="Rubini A."/>
            <person name="Sitrit Y."/>
            <person name="Splivallo R."/>
            <person name="Traeger S."/>
            <person name="Wang M."/>
            <person name="Zifcakova L."/>
            <person name="Wipf D."/>
            <person name="Zambonelli A."/>
            <person name="Paolocci F."/>
            <person name="Nowrousian M."/>
            <person name="Ottonello S."/>
            <person name="Baldrian P."/>
            <person name="Spatafora J.W."/>
            <person name="Henrissat B."/>
            <person name="Nagy L.G."/>
            <person name="Aury J.M."/>
            <person name="Wincker P."/>
            <person name="Grigoriev I.V."/>
            <person name="Bonfante P."/>
            <person name="Martin F.M."/>
        </authorList>
    </citation>
    <scope>NUCLEOTIDE SEQUENCE [LARGE SCALE GENOMIC DNA]</scope>
    <source>
        <strain evidence="1 2">RN42</strain>
    </source>
</reference>
<proteinExistence type="predicted"/>
<organism evidence="1 2">
    <name type="scientific">Ascobolus immersus RN42</name>
    <dbReference type="NCBI Taxonomy" id="1160509"/>
    <lineage>
        <taxon>Eukaryota</taxon>
        <taxon>Fungi</taxon>
        <taxon>Dikarya</taxon>
        <taxon>Ascomycota</taxon>
        <taxon>Pezizomycotina</taxon>
        <taxon>Pezizomycetes</taxon>
        <taxon>Pezizales</taxon>
        <taxon>Ascobolaceae</taxon>
        <taxon>Ascobolus</taxon>
    </lineage>
</organism>
<dbReference type="EMBL" id="ML119799">
    <property type="protein sequence ID" value="RPA74145.1"/>
    <property type="molecule type" value="Genomic_DNA"/>
</dbReference>